<dbReference type="CDD" id="cd18186">
    <property type="entry name" value="BTB_POZ_ZBTB_KLHL-like"/>
    <property type="match status" value="1"/>
</dbReference>
<reference evidence="3" key="1">
    <citation type="submission" date="2020-05" db="EMBL/GenBank/DDBJ databases">
        <title>Mycena genomes resolve the evolution of fungal bioluminescence.</title>
        <authorList>
            <person name="Tsai I.J."/>
        </authorList>
    </citation>
    <scope>NUCLEOTIDE SEQUENCE</scope>
    <source>
        <strain evidence="3">171206Taipei</strain>
    </source>
</reference>
<evidence type="ECO:0000256" key="1">
    <source>
        <dbReference type="SAM" id="MobiDB-lite"/>
    </source>
</evidence>
<dbReference type="SUPFAM" id="SSF54695">
    <property type="entry name" value="POZ domain"/>
    <property type="match status" value="1"/>
</dbReference>
<dbReference type="InterPro" id="IPR000210">
    <property type="entry name" value="BTB/POZ_dom"/>
</dbReference>
<accession>A0A8H6TCW7</accession>
<gene>
    <name evidence="3" type="ORF">MIND_00030900</name>
</gene>
<protein>
    <submittedName>
        <fullName evidence="3">BTB domain-containing protein</fullName>
    </submittedName>
</protein>
<dbReference type="Proteomes" id="UP000636479">
    <property type="component" value="Unassembled WGS sequence"/>
</dbReference>
<dbReference type="InterPro" id="IPR011333">
    <property type="entry name" value="SKP1/BTB/POZ_sf"/>
</dbReference>
<comment type="caution">
    <text evidence="3">The sequence shown here is derived from an EMBL/GenBank/DDBJ whole genome shotgun (WGS) entry which is preliminary data.</text>
</comment>
<sequence>MFGAHAAKRARTDDHYASSSTTRSDIWHSDGSLVLQAGTTLFRVHWSVLSTHSTVFKDMHSTPQPNLSGPTVEGCPVVELHDDPLDLENVLRVLYDPTIFLQQEHKFVLVASLVRLGRKYNFRTLWKAGVGILETAIPTTLDQIDMLRENNYQVKGIINHPGLFVDILGLLRENDILTLLPCAYYLVIERYSMRELFDGVARGDGTTATLAPEDLRQCMLSRDTIIRHQCEAGYSCAWALSAPASTPGLVRTGNVCSNIAACTAMRASYMSRFMRHPSLLPASPTSTQFIWRYGFCASCREGVVATIKAGRTKGWEDLPGFFDLAPWSELKNEE</sequence>
<dbReference type="RefSeq" id="XP_037225188.1">
    <property type="nucleotide sequence ID" value="XM_037357278.1"/>
</dbReference>
<organism evidence="3 4">
    <name type="scientific">Mycena indigotica</name>
    <dbReference type="NCBI Taxonomy" id="2126181"/>
    <lineage>
        <taxon>Eukaryota</taxon>
        <taxon>Fungi</taxon>
        <taxon>Dikarya</taxon>
        <taxon>Basidiomycota</taxon>
        <taxon>Agaricomycotina</taxon>
        <taxon>Agaricomycetes</taxon>
        <taxon>Agaricomycetidae</taxon>
        <taxon>Agaricales</taxon>
        <taxon>Marasmiineae</taxon>
        <taxon>Mycenaceae</taxon>
        <taxon>Mycena</taxon>
    </lineage>
</organism>
<name>A0A8H6TCW7_9AGAR</name>
<feature type="domain" description="BTB" evidence="2">
    <location>
        <begin position="29"/>
        <end position="103"/>
    </location>
</feature>
<evidence type="ECO:0000313" key="3">
    <source>
        <dbReference type="EMBL" id="KAF7315165.1"/>
    </source>
</evidence>
<dbReference type="OrthoDB" id="3217871at2759"/>
<dbReference type="Gene3D" id="3.30.710.10">
    <property type="entry name" value="Potassium Channel Kv1.1, Chain A"/>
    <property type="match status" value="1"/>
</dbReference>
<dbReference type="AlphaFoldDB" id="A0A8H6TCW7"/>
<evidence type="ECO:0000259" key="2">
    <source>
        <dbReference type="PROSITE" id="PS50097"/>
    </source>
</evidence>
<feature type="region of interest" description="Disordered" evidence="1">
    <location>
        <begin position="1"/>
        <end position="23"/>
    </location>
</feature>
<dbReference type="PROSITE" id="PS50097">
    <property type="entry name" value="BTB"/>
    <property type="match status" value="1"/>
</dbReference>
<keyword evidence="4" id="KW-1185">Reference proteome</keyword>
<evidence type="ECO:0000313" key="4">
    <source>
        <dbReference type="Proteomes" id="UP000636479"/>
    </source>
</evidence>
<dbReference type="Pfam" id="PF00651">
    <property type="entry name" value="BTB"/>
    <property type="match status" value="1"/>
</dbReference>
<dbReference type="SMART" id="SM00225">
    <property type="entry name" value="BTB"/>
    <property type="match status" value="1"/>
</dbReference>
<dbReference type="GeneID" id="59339794"/>
<proteinExistence type="predicted"/>
<dbReference type="EMBL" id="JACAZF010000001">
    <property type="protein sequence ID" value="KAF7315165.1"/>
    <property type="molecule type" value="Genomic_DNA"/>
</dbReference>